<dbReference type="InterPro" id="IPR036641">
    <property type="entry name" value="HPT_dom_sf"/>
</dbReference>
<feature type="domain" description="PAC" evidence="22">
    <location>
        <begin position="366"/>
        <end position="418"/>
    </location>
</feature>
<dbReference type="GO" id="GO:0005524">
    <property type="term" value="F:ATP binding"/>
    <property type="evidence" value="ECO:0007669"/>
    <property type="project" value="UniProtKB-KW"/>
</dbReference>
<dbReference type="InterPro" id="IPR003594">
    <property type="entry name" value="HATPase_dom"/>
</dbReference>
<dbReference type="SUPFAM" id="SSF47384">
    <property type="entry name" value="Homodimeric domain of signal transducing histidine kinase"/>
    <property type="match status" value="1"/>
</dbReference>
<dbReference type="Gene3D" id="3.40.50.2300">
    <property type="match status" value="2"/>
</dbReference>
<dbReference type="PROSITE" id="PS50110">
    <property type="entry name" value="RESPONSE_REGULATORY"/>
    <property type="match status" value="2"/>
</dbReference>
<proteinExistence type="predicted"/>
<evidence type="ECO:0000259" key="22">
    <source>
        <dbReference type="PROSITE" id="PS50113"/>
    </source>
</evidence>
<evidence type="ECO:0000256" key="8">
    <source>
        <dbReference type="ARBA" id="ARBA00022741"/>
    </source>
</evidence>
<dbReference type="Gene3D" id="3.30.450.20">
    <property type="entry name" value="PAS domain"/>
    <property type="match status" value="1"/>
</dbReference>
<dbReference type="AlphaFoldDB" id="A0A1E8FAL8"/>
<dbReference type="Gene3D" id="3.30.565.10">
    <property type="entry name" value="Histidine kinase-like ATPase, C-terminal domain"/>
    <property type="match status" value="1"/>
</dbReference>
<evidence type="ECO:0000256" key="10">
    <source>
        <dbReference type="ARBA" id="ARBA00022840"/>
    </source>
</evidence>
<dbReference type="PRINTS" id="PR00344">
    <property type="entry name" value="BCTRLSENSOR"/>
</dbReference>
<dbReference type="InterPro" id="IPR000700">
    <property type="entry name" value="PAS-assoc_C"/>
</dbReference>
<feature type="domain" description="HPt" evidence="23">
    <location>
        <begin position="973"/>
        <end position="1074"/>
    </location>
</feature>
<dbReference type="InterPro" id="IPR035965">
    <property type="entry name" value="PAS-like_dom_sf"/>
</dbReference>
<dbReference type="SUPFAM" id="SSF55874">
    <property type="entry name" value="ATPase domain of HSP90 chaperone/DNA topoisomerase II/histidine kinase"/>
    <property type="match status" value="1"/>
</dbReference>
<dbReference type="PANTHER" id="PTHR45339">
    <property type="entry name" value="HYBRID SIGNAL TRANSDUCTION HISTIDINE KINASE J"/>
    <property type="match status" value="1"/>
</dbReference>
<keyword evidence="8" id="KW-0547">Nucleotide-binding</keyword>
<comment type="caution">
    <text evidence="24">The sequence shown here is derived from an EMBL/GenBank/DDBJ whole genome shotgun (WGS) entry which is preliminary data.</text>
</comment>
<dbReference type="Pfam" id="PF00072">
    <property type="entry name" value="Response_reg"/>
    <property type="match status" value="2"/>
</dbReference>
<evidence type="ECO:0000259" key="23">
    <source>
        <dbReference type="PROSITE" id="PS50894"/>
    </source>
</evidence>
<evidence type="ECO:0000313" key="25">
    <source>
        <dbReference type="Proteomes" id="UP000176037"/>
    </source>
</evidence>
<dbReference type="CDD" id="cd00130">
    <property type="entry name" value="PAS"/>
    <property type="match status" value="1"/>
</dbReference>
<dbReference type="SUPFAM" id="SSF47226">
    <property type="entry name" value="Histidine-containing phosphotransfer domain, HPT domain"/>
    <property type="match status" value="1"/>
</dbReference>
<dbReference type="STRING" id="1856405.BFC17_01345"/>
<evidence type="ECO:0000256" key="12">
    <source>
        <dbReference type="ARBA" id="ARBA00023012"/>
    </source>
</evidence>
<evidence type="ECO:0000256" key="17">
    <source>
        <dbReference type="PROSITE-ProRule" id="PRU00169"/>
    </source>
</evidence>
<dbReference type="SUPFAM" id="SSF55785">
    <property type="entry name" value="PYP-like sensor domain (PAS domain)"/>
    <property type="match status" value="1"/>
</dbReference>
<evidence type="ECO:0000256" key="7">
    <source>
        <dbReference type="ARBA" id="ARBA00022692"/>
    </source>
</evidence>
<reference evidence="24 25" key="1">
    <citation type="submission" date="2016-09" db="EMBL/GenBank/DDBJ databases">
        <title>Alteromonas lipolytica, a new species isolated from sea water.</title>
        <authorList>
            <person name="Wu Y.-H."/>
            <person name="Cheng H."/>
            <person name="Xu X.-W."/>
        </authorList>
    </citation>
    <scope>NUCLEOTIDE SEQUENCE [LARGE SCALE GENOMIC DNA]</scope>
    <source>
        <strain evidence="24 25">JW12</strain>
    </source>
</reference>
<comment type="catalytic activity">
    <reaction evidence="1">
        <text>ATP + protein L-histidine = ADP + protein N-phospho-L-histidine.</text>
        <dbReference type="EC" id="2.7.13.3"/>
    </reaction>
</comment>
<dbReference type="InterPro" id="IPR003661">
    <property type="entry name" value="HisK_dim/P_dom"/>
</dbReference>
<dbReference type="Proteomes" id="UP000176037">
    <property type="component" value="Unassembled WGS sequence"/>
</dbReference>
<dbReference type="CDD" id="cd16922">
    <property type="entry name" value="HATPase_EvgS-ArcB-TorS-like"/>
    <property type="match status" value="1"/>
</dbReference>
<sequence>MKRGLHTLDKTSGLIVAGLLAAMLLLAFLYSRSQLADTEKHSEIVGVISELRELEAEFQRALIVTRYGLVGSYDELVYTNKRLFQQSEQLQVTLGERAWFADIKKPTERYLALLMAQRESLEDFKSHNAVLKNSLQYLPTAVDNFTATLDKVEQQDLIESLHRLVRLILQLNLSSDPQTVDATRQQMVLVNSQLKNSGDFDQEALRLVLRHAELVEEYKAEVDELVQIAFNVPTEAALRDLFNQYLKLYHGIERRASYYRGLTILLAALLTLALAFYMFRITRVSATLKQTIEQLNFQKFALDQHAIVSITDKRGNITYANQRFCDLSKYTHEELMGQNHRLVRSPDTPDELFIDLWSTIRAGKVWRGDIKNRAKDGSVYWVASTIVPFLDKQQRPFQYVSIRTDITQRKQMEKEVIAANRAKSDFLANMSHEIRTPMNAVIGLSHLALKTPLNDKQKDYLEKIQTSATALLSILNDILDFSKIEAGKLNIEHIEFSLQDVVNQVFAMNCLRAEEKGLEVLFYCDARVPQRLIGDPLRLNQILTNLISNAIKFTEQGEIVLRVEVTHQEDNQATLTFSVKDTGIGLSEQQQSRLFESFSQADSSTTRKFGGTGLGLAICKKLVTAMQGCIGVSSETGRGSEFFFSIPFERTATVAQAKNEISLLRGKRALIVDDTESARNIITEALQSLGMQVSATDSGEQALQLLESASAPFDFAIVDWQMPGLDGIETLHQLRAVQAHHKHPLHCVLVTAYSREDALAQIAQHQLTDIAILAKPLSSIALADQLLSFYASASSATHSDLPVSVNAPDDIQHLLGTRVLLVEDNPINQQVANELLEAYGIEVMIAGNGVEALTLLKQHKIDLVLLDIDMPVMDGFETIGHIRANMMWQDLPVIAMTAHAQESIRDKCLQLGMNEHIAKPFDENALFTLLTKWLSSAALESRHMTDVPAGTEPDCVNLDGVDTCAGLRSVRGNRKLYRSLLGQFKDNYSDMDNTLARVMDQADLDTTRRYLHTLRSVAAAIGATELADVAGEFEQHVVKDSEPAALFTCLSKFSIALNVVLTSIEQVLDVAREAEPQGVTGKSVDYTQLPDLLARLEMLLNEADLDAAEQLPLLKPFITSVSQKAAFSALTKAINSFDFDDALQYLHTLKLSLGTSKELSNEE</sequence>
<dbReference type="Pfam" id="PF13426">
    <property type="entry name" value="PAS_9"/>
    <property type="match status" value="1"/>
</dbReference>
<evidence type="ECO:0000256" key="4">
    <source>
        <dbReference type="ARBA" id="ARBA00022475"/>
    </source>
</evidence>
<dbReference type="FunFam" id="3.30.565.10:FF:000010">
    <property type="entry name" value="Sensor histidine kinase RcsC"/>
    <property type="match status" value="1"/>
</dbReference>
<evidence type="ECO:0000313" key="24">
    <source>
        <dbReference type="EMBL" id="OFI32950.1"/>
    </source>
</evidence>
<keyword evidence="11 18" id="KW-1133">Transmembrane helix</keyword>
<evidence type="ECO:0000256" key="11">
    <source>
        <dbReference type="ARBA" id="ARBA00022989"/>
    </source>
</evidence>
<feature type="domain" description="Histidine kinase" evidence="19">
    <location>
        <begin position="429"/>
        <end position="650"/>
    </location>
</feature>
<feature type="modified residue" description="4-aspartylphosphate" evidence="17">
    <location>
        <position position="719"/>
    </location>
</feature>
<dbReference type="InterPro" id="IPR045812">
    <property type="entry name" value="DAHL"/>
</dbReference>
<dbReference type="GO" id="GO:0005886">
    <property type="term" value="C:plasma membrane"/>
    <property type="evidence" value="ECO:0007669"/>
    <property type="project" value="UniProtKB-SubCell"/>
</dbReference>
<dbReference type="Pfam" id="PF19443">
    <property type="entry name" value="DAHL"/>
    <property type="match status" value="1"/>
</dbReference>
<dbReference type="SUPFAM" id="SSF52172">
    <property type="entry name" value="CheY-like"/>
    <property type="match status" value="2"/>
</dbReference>
<feature type="modified residue" description="Phosphohistidine" evidence="16">
    <location>
        <position position="1012"/>
    </location>
</feature>
<keyword evidence="7 18" id="KW-0812">Transmembrane</keyword>
<dbReference type="SMART" id="SM00086">
    <property type="entry name" value="PAC"/>
    <property type="match status" value="1"/>
</dbReference>
<evidence type="ECO:0000259" key="19">
    <source>
        <dbReference type="PROSITE" id="PS50109"/>
    </source>
</evidence>
<feature type="transmembrane region" description="Helical" evidence="18">
    <location>
        <begin position="257"/>
        <end position="279"/>
    </location>
</feature>
<feature type="domain" description="PAS" evidence="21">
    <location>
        <begin position="308"/>
        <end position="339"/>
    </location>
</feature>
<evidence type="ECO:0000256" key="18">
    <source>
        <dbReference type="SAM" id="Phobius"/>
    </source>
</evidence>
<dbReference type="InterPro" id="IPR001789">
    <property type="entry name" value="Sig_transdc_resp-reg_receiver"/>
</dbReference>
<dbReference type="InterPro" id="IPR036890">
    <property type="entry name" value="HATPase_C_sf"/>
</dbReference>
<dbReference type="InterPro" id="IPR001610">
    <property type="entry name" value="PAC"/>
</dbReference>
<protein>
    <recommendedName>
        <fullName evidence="15">Sensory/regulatory protein RpfC</fullName>
        <ecNumber evidence="3">2.7.13.3</ecNumber>
    </recommendedName>
</protein>
<dbReference type="EC" id="2.7.13.3" evidence="3"/>
<feature type="domain" description="Response regulatory" evidence="20">
    <location>
        <begin position="818"/>
        <end position="934"/>
    </location>
</feature>
<dbReference type="Gene3D" id="1.10.287.130">
    <property type="match status" value="1"/>
</dbReference>
<dbReference type="PROSITE" id="PS50112">
    <property type="entry name" value="PAS"/>
    <property type="match status" value="1"/>
</dbReference>
<dbReference type="Pfam" id="PF00512">
    <property type="entry name" value="HisKA"/>
    <property type="match status" value="1"/>
</dbReference>
<dbReference type="InterPro" id="IPR036097">
    <property type="entry name" value="HisK_dim/P_sf"/>
</dbReference>
<feature type="domain" description="Response regulatory" evidence="20">
    <location>
        <begin position="668"/>
        <end position="790"/>
    </location>
</feature>
<keyword evidence="4" id="KW-1003">Cell membrane</keyword>
<keyword evidence="13 18" id="KW-0472">Membrane</keyword>
<name>A0A1E8FAL8_9ALTE</name>
<dbReference type="EMBL" id="MJIC01000015">
    <property type="protein sequence ID" value="OFI32950.1"/>
    <property type="molecule type" value="Genomic_DNA"/>
</dbReference>
<dbReference type="InterPro" id="IPR008207">
    <property type="entry name" value="Sig_transdc_His_kin_Hpt_dom"/>
</dbReference>
<dbReference type="GO" id="GO:0000155">
    <property type="term" value="F:phosphorelay sensor kinase activity"/>
    <property type="evidence" value="ECO:0007669"/>
    <property type="project" value="InterPro"/>
</dbReference>
<evidence type="ECO:0000256" key="2">
    <source>
        <dbReference type="ARBA" id="ARBA00004651"/>
    </source>
</evidence>
<evidence type="ECO:0000256" key="1">
    <source>
        <dbReference type="ARBA" id="ARBA00000085"/>
    </source>
</evidence>
<dbReference type="PROSITE" id="PS50109">
    <property type="entry name" value="HIS_KIN"/>
    <property type="match status" value="1"/>
</dbReference>
<evidence type="ECO:0000256" key="5">
    <source>
        <dbReference type="ARBA" id="ARBA00022553"/>
    </source>
</evidence>
<keyword evidence="5 17" id="KW-0597">Phosphoprotein</keyword>
<dbReference type="SMART" id="SM00091">
    <property type="entry name" value="PAS"/>
    <property type="match status" value="1"/>
</dbReference>
<dbReference type="PROSITE" id="PS50113">
    <property type="entry name" value="PAC"/>
    <property type="match status" value="1"/>
</dbReference>
<dbReference type="CDD" id="cd00082">
    <property type="entry name" value="HisKA"/>
    <property type="match status" value="1"/>
</dbReference>
<dbReference type="InterPro" id="IPR004358">
    <property type="entry name" value="Sig_transdc_His_kin-like_C"/>
</dbReference>
<dbReference type="Gene3D" id="1.20.120.160">
    <property type="entry name" value="HPT domain"/>
    <property type="match status" value="1"/>
</dbReference>
<evidence type="ECO:0000256" key="9">
    <source>
        <dbReference type="ARBA" id="ARBA00022777"/>
    </source>
</evidence>
<dbReference type="CDD" id="cd17546">
    <property type="entry name" value="REC_hyHK_CKI1_RcsC-like"/>
    <property type="match status" value="2"/>
</dbReference>
<dbReference type="Pfam" id="PF01627">
    <property type="entry name" value="Hpt"/>
    <property type="match status" value="1"/>
</dbReference>
<dbReference type="InterPro" id="IPR005467">
    <property type="entry name" value="His_kinase_dom"/>
</dbReference>
<evidence type="ECO:0000256" key="14">
    <source>
        <dbReference type="ARBA" id="ARBA00064003"/>
    </source>
</evidence>
<dbReference type="SMART" id="SM00387">
    <property type="entry name" value="HATPase_c"/>
    <property type="match status" value="1"/>
</dbReference>
<dbReference type="SMART" id="SM00388">
    <property type="entry name" value="HisKA"/>
    <property type="match status" value="1"/>
</dbReference>
<dbReference type="Pfam" id="PF02518">
    <property type="entry name" value="HATPase_c"/>
    <property type="match status" value="1"/>
</dbReference>
<comment type="subunit">
    <text evidence="14">At low DSF concentrations, interacts with RpfF.</text>
</comment>
<dbReference type="OrthoDB" id="9810730at2"/>
<comment type="subcellular location">
    <subcellularLocation>
        <location evidence="2">Cell membrane</location>
        <topology evidence="2">Multi-pass membrane protein</topology>
    </subcellularLocation>
</comment>
<evidence type="ECO:0000256" key="13">
    <source>
        <dbReference type="ARBA" id="ARBA00023136"/>
    </source>
</evidence>
<dbReference type="PANTHER" id="PTHR45339:SF1">
    <property type="entry name" value="HYBRID SIGNAL TRANSDUCTION HISTIDINE KINASE J"/>
    <property type="match status" value="1"/>
</dbReference>
<dbReference type="FunFam" id="1.10.287.130:FF:000002">
    <property type="entry name" value="Two-component osmosensing histidine kinase"/>
    <property type="match status" value="1"/>
</dbReference>
<gene>
    <name evidence="24" type="ORF">BFC17_01345</name>
</gene>
<dbReference type="InterPro" id="IPR000014">
    <property type="entry name" value="PAS"/>
</dbReference>
<keyword evidence="10" id="KW-0067">ATP-binding</keyword>
<keyword evidence="6" id="KW-0808">Transferase</keyword>
<keyword evidence="25" id="KW-1185">Reference proteome</keyword>
<evidence type="ECO:0000256" key="15">
    <source>
        <dbReference type="ARBA" id="ARBA00068150"/>
    </source>
</evidence>
<dbReference type="NCBIfam" id="TIGR00229">
    <property type="entry name" value="sensory_box"/>
    <property type="match status" value="1"/>
</dbReference>
<accession>A0A1E8FAL8</accession>
<evidence type="ECO:0000256" key="6">
    <source>
        <dbReference type="ARBA" id="ARBA00022679"/>
    </source>
</evidence>
<feature type="transmembrane region" description="Helical" evidence="18">
    <location>
        <begin position="12"/>
        <end position="30"/>
    </location>
</feature>
<evidence type="ECO:0000259" key="21">
    <source>
        <dbReference type="PROSITE" id="PS50112"/>
    </source>
</evidence>
<dbReference type="RefSeq" id="WP_070177327.1">
    <property type="nucleotide sequence ID" value="NZ_BMJR01000002.1"/>
</dbReference>
<keyword evidence="12" id="KW-0902">Two-component regulatory system</keyword>
<dbReference type="InterPro" id="IPR011006">
    <property type="entry name" value="CheY-like_superfamily"/>
</dbReference>
<evidence type="ECO:0000259" key="20">
    <source>
        <dbReference type="PROSITE" id="PS50110"/>
    </source>
</evidence>
<dbReference type="PROSITE" id="PS50894">
    <property type="entry name" value="HPT"/>
    <property type="match status" value="1"/>
</dbReference>
<evidence type="ECO:0000256" key="3">
    <source>
        <dbReference type="ARBA" id="ARBA00012438"/>
    </source>
</evidence>
<feature type="modified residue" description="4-aspartylphosphate" evidence="17">
    <location>
        <position position="867"/>
    </location>
</feature>
<evidence type="ECO:0000256" key="16">
    <source>
        <dbReference type="PROSITE-ProRule" id="PRU00110"/>
    </source>
</evidence>
<organism evidence="24 25">
    <name type="scientific">Alteromonas lipolytica</name>
    <dbReference type="NCBI Taxonomy" id="1856405"/>
    <lineage>
        <taxon>Bacteria</taxon>
        <taxon>Pseudomonadati</taxon>
        <taxon>Pseudomonadota</taxon>
        <taxon>Gammaproteobacteria</taxon>
        <taxon>Alteromonadales</taxon>
        <taxon>Alteromonadaceae</taxon>
        <taxon>Alteromonas/Salinimonas group</taxon>
        <taxon>Alteromonas</taxon>
    </lineage>
</organism>
<keyword evidence="9" id="KW-0418">Kinase</keyword>
<dbReference type="SMART" id="SM00448">
    <property type="entry name" value="REC"/>
    <property type="match status" value="2"/>
</dbReference>